<dbReference type="SMART" id="SM00530">
    <property type="entry name" value="HTH_XRE"/>
    <property type="match status" value="1"/>
</dbReference>
<evidence type="ECO:0000313" key="4">
    <source>
        <dbReference type="Proteomes" id="UP000621454"/>
    </source>
</evidence>
<organism evidence="3 4">
    <name type="scientific">Gordonia jinhuaensis</name>
    <dbReference type="NCBI Taxonomy" id="1517702"/>
    <lineage>
        <taxon>Bacteria</taxon>
        <taxon>Bacillati</taxon>
        <taxon>Actinomycetota</taxon>
        <taxon>Actinomycetes</taxon>
        <taxon>Mycobacteriales</taxon>
        <taxon>Gordoniaceae</taxon>
        <taxon>Gordonia</taxon>
    </lineage>
</organism>
<dbReference type="AlphaFoldDB" id="A0A916WZL0"/>
<proteinExistence type="predicted"/>
<keyword evidence="4" id="KW-1185">Reference proteome</keyword>
<sequence>MRYAVGANTRRFRLARGMSLRELAERAAVSPAQLSQVERGLANPTLDVLVRLAGALDVAFEALTRNVAERPVVIRAGHGPQWIGQGAADTSIITELFSHSGSRFDVRHTRLPAGCVTSETSHGVGTMEHAIVMSGDIEVRGSIAGHTDSWSETLHTGDAIAFAADTNHSYRTHDREAQMIVIVAFPENWLPPEQQPTRSLSSVEDPDS</sequence>
<dbReference type="CDD" id="cd02209">
    <property type="entry name" value="cupin_XRE_C"/>
    <property type="match status" value="1"/>
</dbReference>
<dbReference type="InterPro" id="IPR010982">
    <property type="entry name" value="Lambda_DNA-bd_dom_sf"/>
</dbReference>
<dbReference type="Proteomes" id="UP000621454">
    <property type="component" value="Unassembled WGS sequence"/>
</dbReference>
<dbReference type="PROSITE" id="PS50943">
    <property type="entry name" value="HTH_CROC1"/>
    <property type="match status" value="1"/>
</dbReference>
<name>A0A916WZL0_9ACTN</name>
<dbReference type="GO" id="GO:0005829">
    <property type="term" value="C:cytosol"/>
    <property type="evidence" value="ECO:0007669"/>
    <property type="project" value="TreeGrafter"/>
</dbReference>
<comment type="caution">
    <text evidence="3">The sequence shown here is derived from an EMBL/GenBank/DDBJ whole genome shotgun (WGS) entry which is preliminary data.</text>
</comment>
<dbReference type="InterPro" id="IPR050807">
    <property type="entry name" value="TransReg_Diox_bact_type"/>
</dbReference>
<evidence type="ECO:0000259" key="2">
    <source>
        <dbReference type="PROSITE" id="PS50943"/>
    </source>
</evidence>
<gene>
    <name evidence="3" type="ORF">GCM10011489_33140</name>
</gene>
<dbReference type="Gene3D" id="1.10.260.40">
    <property type="entry name" value="lambda repressor-like DNA-binding domains"/>
    <property type="match status" value="1"/>
</dbReference>
<protein>
    <submittedName>
        <fullName evidence="3">XRE family transcriptional regulator</fullName>
    </submittedName>
</protein>
<dbReference type="GO" id="GO:0003677">
    <property type="term" value="F:DNA binding"/>
    <property type="evidence" value="ECO:0007669"/>
    <property type="project" value="UniProtKB-KW"/>
</dbReference>
<dbReference type="CDD" id="cd00093">
    <property type="entry name" value="HTH_XRE"/>
    <property type="match status" value="1"/>
</dbReference>
<dbReference type="Gene3D" id="2.60.120.10">
    <property type="entry name" value="Jelly Rolls"/>
    <property type="match status" value="1"/>
</dbReference>
<dbReference type="EMBL" id="BMGC01000033">
    <property type="protein sequence ID" value="GGB43009.1"/>
    <property type="molecule type" value="Genomic_DNA"/>
</dbReference>
<evidence type="ECO:0000313" key="3">
    <source>
        <dbReference type="EMBL" id="GGB43009.1"/>
    </source>
</evidence>
<reference evidence="3" key="2">
    <citation type="submission" date="2020-09" db="EMBL/GenBank/DDBJ databases">
        <authorList>
            <person name="Sun Q."/>
            <person name="Zhou Y."/>
        </authorList>
    </citation>
    <scope>NUCLEOTIDE SEQUENCE</scope>
    <source>
        <strain evidence="3">CGMCC 1.12827</strain>
    </source>
</reference>
<keyword evidence="1" id="KW-0238">DNA-binding</keyword>
<reference evidence="3" key="1">
    <citation type="journal article" date="2014" name="Int. J. Syst. Evol. Microbiol.">
        <title>Complete genome sequence of Corynebacterium casei LMG S-19264T (=DSM 44701T), isolated from a smear-ripened cheese.</title>
        <authorList>
            <consortium name="US DOE Joint Genome Institute (JGI-PGF)"/>
            <person name="Walter F."/>
            <person name="Albersmeier A."/>
            <person name="Kalinowski J."/>
            <person name="Ruckert C."/>
        </authorList>
    </citation>
    <scope>NUCLEOTIDE SEQUENCE</scope>
    <source>
        <strain evidence="3">CGMCC 1.12827</strain>
    </source>
</reference>
<dbReference type="SUPFAM" id="SSF47413">
    <property type="entry name" value="lambda repressor-like DNA-binding domains"/>
    <property type="match status" value="1"/>
</dbReference>
<dbReference type="InterPro" id="IPR001387">
    <property type="entry name" value="Cro/C1-type_HTH"/>
</dbReference>
<dbReference type="SUPFAM" id="SSF51182">
    <property type="entry name" value="RmlC-like cupins"/>
    <property type="match status" value="1"/>
</dbReference>
<dbReference type="GO" id="GO:0003700">
    <property type="term" value="F:DNA-binding transcription factor activity"/>
    <property type="evidence" value="ECO:0007669"/>
    <property type="project" value="TreeGrafter"/>
</dbReference>
<dbReference type="InterPro" id="IPR011051">
    <property type="entry name" value="RmlC_Cupin_sf"/>
</dbReference>
<evidence type="ECO:0000256" key="1">
    <source>
        <dbReference type="ARBA" id="ARBA00023125"/>
    </source>
</evidence>
<accession>A0A916WZL0</accession>
<dbReference type="PANTHER" id="PTHR46797">
    <property type="entry name" value="HTH-TYPE TRANSCRIPTIONAL REGULATOR"/>
    <property type="match status" value="1"/>
</dbReference>
<dbReference type="Pfam" id="PF01381">
    <property type="entry name" value="HTH_3"/>
    <property type="match status" value="1"/>
</dbReference>
<feature type="domain" description="HTH cro/C1-type" evidence="2">
    <location>
        <begin position="10"/>
        <end position="63"/>
    </location>
</feature>
<dbReference type="InterPro" id="IPR014710">
    <property type="entry name" value="RmlC-like_jellyroll"/>
</dbReference>
<dbReference type="PANTHER" id="PTHR46797:SF1">
    <property type="entry name" value="METHYLPHOSPHONATE SYNTHASE"/>
    <property type="match status" value="1"/>
</dbReference>